<keyword evidence="1 2" id="KW-0732">Signal</keyword>
<dbReference type="RefSeq" id="WP_020865289.1">
    <property type="nucleotide sequence ID" value="NC_022785.1"/>
</dbReference>
<evidence type="ECO:0000313" key="4">
    <source>
        <dbReference type="EMBL" id="RLV76024.1"/>
    </source>
</evidence>
<reference evidence="4 5" key="1">
    <citation type="journal article" date="2018" name="J. Biol. Chem.">
        <title>Discovery of the actinoplanic acid pathway in Streptomyces rapamycinicus reveals a genetically conserved synergism with rapamycin.</title>
        <authorList>
            <person name="Mrak P."/>
            <person name="Krastel P."/>
            <person name="Pivk Lukancic P."/>
            <person name="Tao J."/>
            <person name="Pistorius D."/>
            <person name="Moore C.M."/>
        </authorList>
    </citation>
    <scope>NUCLEOTIDE SEQUENCE [LARGE SCALE GENOMIC DNA]</scope>
    <source>
        <strain evidence="4 5">NRRL 5491</strain>
    </source>
</reference>
<accession>A0A0A0N7H5</accession>
<sequence>MRGLQGLAATAVATAMLGLSACGNSTSEEPKDAGLPSTPLKVKSAVDSGLRAKFPEGIRTSGVLRAAADPNYAPSAFKNSSGKIIGVGADFAAAITAKTGLRFRWVEMPFDGMLAGLKAHRFDTSWSAWTVTPERTQVLNLVTYLNGGTSAMVKAGNPKDIKKALDLCGRTVAAQTGTAQAQGNMDTLKQRCEEAGRPAVKPMVVPQQTNVNQAVGTGRADAMLADNTAVAYQAKLQPDVFQSVDTILISPQPAGVAVSKDDPRLAAALAATYNALIADGTYAKILKRWDITNAAVKKSRVNAATS</sequence>
<dbReference type="SUPFAM" id="SSF53850">
    <property type="entry name" value="Periplasmic binding protein-like II"/>
    <property type="match status" value="1"/>
</dbReference>
<dbReference type="Pfam" id="PF00497">
    <property type="entry name" value="SBP_bac_3"/>
    <property type="match status" value="1"/>
</dbReference>
<dbReference type="PROSITE" id="PS51257">
    <property type="entry name" value="PROKAR_LIPOPROTEIN"/>
    <property type="match status" value="1"/>
</dbReference>
<organism evidence="4 5">
    <name type="scientific">Streptomyces rapamycinicus (strain ATCC 29253 / DSM 41530 / NRRL 5491 / AYB-994)</name>
    <name type="common">Streptomyces hygroscopicus (strain ATCC 29253)</name>
    <dbReference type="NCBI Taxonomy" id="1343740"/>
    <lineage>
        <taxon>Bacteria</taxon>
        <taxon>Bacillati</taxon>
        <taxon>Actinomycetota</taxon>
        <taxon>Actinomycetes</taxon>
        <taxon>Kitasatosporales</taxon>
        <taxon>Streptomycetaceae</taxon>
        <taxon>Streptomyces</taxon>
        <taxon>Streptomyces violaceusniger group</taxon>
    </lineage>
</organism>
<dbReference type="InterPro" id="IPR001638">
    <property type="entry name" value="Solute-binding_3/MltF_N"/>
</dbReference>
<evidence type="ECO:0000256" key="1">
    <source>
        <dbReference type="ARBA" id="ARBA00022729"/>
    </source>
</evidence>
<dbReference type="PANTHER" id="PTHR35936:SF17">
    <property type="entry name" value="ARGININE-BINDING EXTRACELLULAR PROTEIN ARTP"/>
    <property type="match status" value="1"/>
</dbReference>
<dbReference type="PANTHER" id="PTHR35936">
    <property type="entry name" value="MEMBRANE-BOUND LYTIC MUREIN TRANSGLYCOSYLASE F"/>
    <property type="match status" value="1"/>
</dbReference>
<feature type="domain" description="Solute-binding protein family 3/N-terminal" evidence="3">
    <location>
        <begin position="63"/>
        <end position="294"/>
    </location>
</feature>
<dbReference type="AlphaFoldDB" id="A0A0A0N7H5"/>
<feature type="signal peptide" evidence="2">
    <location>
        <begin position="1"/>
        <end position="21"/>
    </location>
</feature>
<dbReference type="STRING" id="1343740.M271_01280"/>
<evidence type="ECO:0000256" key="2">
    <source>
        <dbReference type="SAM" id="SignalP"/>
    </source>
</evidence>
<dbReference type="Gene3D" id="3.40.190.10">
    <property type="entry name" value="Periplasmic binding protein-like II"/>
    <property type="match status" value="2"/>
</dbReference>
<protein>
    <recommendedName>
        <fullName evidence="3">Solute-binding protein family 3/N-terminal domain-containing protein</fullName>
    </recommendedName>
</protein>
<dbReference type="eggNOG" id="COG0834">
    <property type="taxonomic scope" value="Bacteria"/>
</dbReference>
<gene>
    <name evidence="4" type="ORF">D3C57_142400</name>
</gene>
<dbReference type="KEGG" id="src:M271_01280"/>
<name>A0A0A0N7H5_STRRN</name>
<dbReference type="EMBL" id="QYCY01000002">
    <property type="protein sequence ID" value="RLV76024.1"/>
    <property type="molecule type" value="Genomic_DNA"/>
</dbReference>
<dbReference type="Proteomes" id="UP000281594">
    <property type="component" value="Unassembled WGS sequence"/>
</dbReference>
<evidence type="ECO:0000313" key="5">
    <source>
        <dbReference type="Proteomes" id="UP000281594"/>
    </source>
</evidence>
<dbReference type="HOGENOM" id="CLU_019602_18_1_11"/>
<evidence type="ECO:0000259" key="3">
    <source>
        <dbReference type="SMART" id="SM00062"/>
    </source>
</evidence>
<proteinExistence type="predicted"/>
<feature type="chain" id="PRO_5038858410" description="Solute-binding protein family 3/N-terminal domain-containing protein" evidence="2">
    <location>
        <begin position="22"/>
        <end position="306"/>
    </location>
</feature>
<dbReference type="CDD" id="cd01004">
    <property type="entry name" value="PBP2_MidA_like"/>
    <property type="match status" value="1"/>
</dbReference>
<dbReference type="SMART" id="SM00062">
    <property type="entry name" value="PBPb"/>
    <property type="match status" value="1"/>
</dbReference>
<comment type="caution">
    <text evidence="4">The sequence shown here is derived from an EMBL/GenBank/DDBJ whole genome shotgun (WGS) entry which is preliminary data.</text>
</comment>